<evidence type="ECO:0000313" key="2">
    <source>
        <dbReference type="Proteomes" id="UP001243375"/>
    </source>
</evidence>
<evidence type="ECO:0000313" key="1">
    <source>
        <dbReference type="EMBL" id="KAJ9117462.1"/>
    </source>
</evidence>
<keyword evidence="2" id="KW-1185">Reference proteome</keyword>
<dbReference type="EMBL" id="JASBWU010000012">
    <property type="protein sequence ID" value="KAJ9117462.1"/>
    <property type="molecule type" value="Genomic_DNA"/>
</dbReference>
<accession>A0ACC2X2E4</accession>
<organism evidence="1 2">
    <name type="scientific">Naganishia vaughanmartiniae</name>
    <dbReference type="NCBI Taxonomy" id="1424756"/>
    <lineage>
        <taxon>Eukaryota</taxon>
        <taxon>Fungi</taxon>
        <taxon>Dikarya</taxon>
        <taxon>Basidiomycota</taxon>
        <taxon>Agaricomycotina</taxon>
        <taxon>Tremellomycetes</taxon>
        <taxon>Filobasidiales</taxon>
        <taxon>Filobasidiaceae</taxon>
        <taxon>Naganishia</taxon>
    </lineage>
</organism>
<gene>
    <name evidence="1" type="ORF">QFC22_004312</name>
</gene>
<reference evidence="1" key="1">
    <citation type="submission" date="2023-04" db="EMBL/GenBank/DDBJ databases">
        <title>Draft Genome sequencing of Naganishia species isolated from polar environments using Oxford Nanopore Technology.</title>
        <authorList>
            <person name="Leo P."/>
            <person name="Venkateswaran K."/>
        </authorList>
    </citation>
    <scope>NUCLEOTIDE SEQUENCE</scope>
    <source>
        <strain evidence="1">MNA-CCFEE 5425</strain>
    </source>
</reference>
<sequence length="460" mass="50089">MSFEPHFTHHRRTSVENKSFDDPLASASSLLAELDKIAPIKAFDAFPKVQPTYTTSSRRGGILTAILGAVIFLLVLNDLGEYLYGQPGYEFHVENEIDKTELQLNVDLTVAMPCHYLSIDLRDVVGDRLHLSDDFVKDGVSTEDLVSGTSTAPSIKQVITDARRSSSPRYRQQSSTLSGLRSLFSSPFSGSRKAHKQPAFRPTLNKLPAEGPDAGPACRMYGSVGVKKVTANLHVTTLGHGYTSWEHTDHTLMNLSHIIHEFSFGPYFPAIAQPLDMTYTITDSPFTIFQYFLSVVPTTYIDRSGRKVKTSQYAVTDSKRVVQHGQGVPGKSAFRFKQRPFRAAILTCNPSCAATSISRQQFLRFWSSASGGVWTTASFALRVLTRAEKEVKTKLKVGSSSDDLFAASEGGNAFLPTPGGLPGNGLGGKRYSPSVGYAGQVTGTPVGGVGMLHRNAGSYF</sequence>
<name>A0ACC2X2E4_9TREE</name>
<protein>
    <submittedName>
        <fullName evidence="1">Uncharacterized protein</fullName>
    </submittedName>
</protein>
<dbReference type="Proteomes" id="UP001243375">
    <property type="component" value="Unassembled WGS sequence"/>
</dbReference>
<proteinExistence type="predicted"/>
<comment type="caution">
    <text evidence="1">The sequence shown here is derived from an EMBL/GenBank/DDBJ whole genome shotgun (WGS) entry which is preliminary data.</text>
</comment>